<evidence type="ECO:0000313" key="3">
    <source>
        <dbReference type="Proteomes" id="UP001285441"/>
    </source>
</evidence>
<organism evidence="2 3">
    <name type="scientific">Podospora didyma</name>
    <dbReference type="NCBI Taxonomy" id="330526"/>
    <lineage>
        <taxon>Eukaryota</taxon>
        <taxon>Fungi</taxon>
        <taxon>Dikarya</taxon>
        <taxon>Ascomycota</taxon>
        <taxon>Pezizomycotina</taxon>
        <taxon>Sordariomycetes</taxon>
        <taxon>Sordariomycetidae</taxon>
        <taxon>Sordariales</taxon>
        <taxon>Podosporaceae</taxon>
        <taxon>Podospora</taxon>
    </lineage>
</organism>
<feature type="compositionally biased region" description="Polar residues" evidence="1">
    <location>
        <begin position="9"/>
        <end position="23"/>
    </location>
</feature>
<evidence type="ECO:0000256" key="1">
    <source>
        <dbReference type="SAM" id="MobiDB-lite"/>
    </source>
</evidence>
<name>A0AAE0N1A6_9PEZI</name>
<evidence type="ECO:0000313" key="2">
    <source>
        <dbReference type="EMBL" id="KAK3366493.1"/>
    </source>
</evidence>
<proteinExistence type="predicted"/>
<dbReference type="EMBL" id="JAULSW010000012">
    <property type="protein sequence ID" value="KAK3366493.1"/>
    <property type="molecule type" value="Genomic_DNA"/>
</dbReference>
<reference evidence="2" key="2">
    <citation type="submission" date="2023-06" db="EMBL/GenBank/DDBJ databases">
        <authorList>
            <consortium name="Lawrence Berkeley National Laboratory"/>
            <person name="Haridas S."/>
            <person name="Hensen N."/>
            <person name="Bonometti L."/>
            <person name="Westerberg I."/>
            <person name="Brannstrom I.O."/>
            <person name="Guillou S."/>
            <person name="Cros-Aarteil S."/>
            <person name="Calhoun S."/>
            <person name="Kuo A."/>
            <person name="Mondo S."/>
            <person name="Pangilinan J."/>
            <person name="Riley R."/>
            <person name="LaButti K."/>
            <person name="Andreopoulos B."/>
            <person name="Lipzen A."/>
            <person name="Chen C."/>
            <person name="Yanf M."/>
            <person name="Daum C."/>
            <person name="Ng V."/>
            <person name="Clum A."/>
            <person name="Steindorff A."/>
            <person name="Ohm R."/>
            <person name="Martin F."/>
            <person name="Silar P."/>
            <person name="Natvig D."/>
            <person name="Lalanne C."/>
            <person name="Gautier V."/>
            <person name="Ament-velasquez S.L."/>
            <person name="Kruys A."/>
            <person name="Hutchinson M.I."/>
            <person name="Powell A.J."/>
            <person name="Barry K."/>
            <person name="Miller A.N."/>
            <person name="Grigoriev I.V."/>
            <person name="Debuchy R."/>
            <person name="Gladieux P."/>
            <person name="Thoren M.H."/>
            <person name="Johannesson H."/>
        </authorList>
    </citation>
    <scope>NUCLEOTIDE SEQUENCE</scope>
    <source>
        <strain evidence="2">CBS 232.78</strain>
    </source>
</reference>
<protein>
    <submittedName>
        <fullName evidence="2">Uncharacterized protein</fullName>
    </submittedName>
</protein>
<dbReference type="Proteomes" id="UP001285441">
    <property type="component" value="Unassembled WGS sequence"/>
</dbReference>
<keyword evidence="3" id="KW-1185">Reference proteome</keyword>
<accession>A0AAE0N1A6</accession>
<reference evidence="2" key="1">
    <citation type="journal article" date="2023" name="Mol. Phylogenet. Evol.">
        <title>Genome-scale phylogeny and comparative genomics of the fungal order Sordariales.</title>
        <authorList>
            <person name="Hensen N."/>
            <person name="Bonometti L."/>
            <person name="Westerberg I."/>
            <person name="Brannstrom I.O."/>
            <person name="Guillou S."/>
            <person name="Cros-Aarteil S."/>
            <person name="Calhoun S."/>
            <person name="Haridas S."/>
            <person name="Kuo A."/>
            <person name="Mondo S."/>
            <person name="Pangilinan J."/>
            <person name="Riley R."/>
            <person name="LaButti K."/>
            <person name="Andreopoulos B."/>
            <person name="Lipzen A."/>
            <person name="Chen C."/>
            <person name="Yan M."/>
            <person name="Daum C."/>
            <person name="Ng V."/>
            <person name="Clum A."/>
            <person name="Steindorff A."/>
            <person name="Ohm R.A."/>
            <person name="Martin F."/>
            <person name="Silar P."/>
            <person name="Natvig D.O."/>
            <person name="Lalanne C."/>
            <person name="Gautier V."/>
            <person name="Ament-Velasquez S.L."/>
            <person name="Kruys A."/>
            <person name="Hutchinson M.I."/>
            <person name="Powell A.J."/>
            <person name="Barry K."/>
            <person name="Miller A.N."/>
            <person name="Grigoriev I.V."/>
            <person name="Debuchy R."/>
            <person name="Gladieux P."/>
            <person name="Hiltunen Thoren M."/>
            <person name="Johannesson H."/>
        </authorList>
    </citation>
    <scope>NUCLEOTIDE SEQUENCE</scope>
    <source>
        <strain evidence="2">CBS 232.78</strain>
    </source>
</reference>
<sequence>MDENGVQEGETQQGRVVGTSLTRRSPKKASGHSAWATILYTNALQPLDVAAFSALKSFYHQLAMDWVSYDIMALVAQQHFLSFTTTGLVPPERNKVLEKEGLFIEVDEEKGDEEGPYTPPPTRPSRQDYIVATPNTSRYIKLAMRRHHQNLTQADHARVQLLSKAGKALDQKNVTIATLQAQNHRHHLKLKARRATKRRTVKFDANETFASIQEIRSSQMEARGVVEAEEGNIVVAG</sequence>
<gene>
    <name evidence="2" type="ORF">B0H63DRAFT_456189</name>
</gene>
<feature type="region of interest" description="Disordered" evidence="1">
    <location>
        <begin position="108"/>
        <end position="127"/>
    </location>
</feature>
<dbReference type="AlphaFoldDB" id="A0AAE0N1A6"/>
<comment type="caution">
    <text evidence="2">The sequence shown here is derived from an EMBL/GenBank/DDBJ whole genome shotgun (WGS) entry which is preliminary data.</text>
</comment>
<feature type="region of interest" description="Disordered" evidence="1">
    <location>
        <begin position="1"/>
        <end position="28"/>
    </location>
</feature>